<dbReference type="InterPro" id="IPR044730">
    <property type="entry name" value="RNase_H-like_dom_plant"/>
</dbReference>
<dbReference type="AlphaFoldDB" id="A0A6B9VDB5"/>
<gene>
    <name evidence="2" type="ORF">DS421_19g663270</name>
</gene>
<dbReference type="GO" id="GO:0004523">
    <property type="term" value="F:RNA-DNA hybrid ribonuclease activity"/>
    <property type="evidence" value="ECO:0007669"/>
    <property type="project" value="InterPro"/>
</dbReference>
<name>A0A6B9VDB5_ARAHY</name>
<dbReference type="PANTHER" id="PTHR47723">
    <property type="entry name" value="OS05G0353850 PROTEIN"/>
    <property type="match status" value="1"/>
</dbReference>
<dbReference type="EMBL" id="CP031001">
    <property type="protein sequence ID" value="QHN78661.1"/>
    <property type="molecule type" value="Genomic_DNA"/>
</dbReference>
<organism evidence="2 3">
    <name type="scientific">Arachis hypogaea</name>
    <name type="common">Peanut</name>
    <dbReference type="NCBI Taxonomy" id="3818"/>
    <lineage>
        <taxon>Eukaryota</taxon>
        <taxon>Viridiplantae</taxon>
        <taxon>Streptophyta</taxon>
        <taxon>Embryophyta</taxon>
        <taxon>Tracheophyta</taxon>
        <taxon>Spermatophyta</taxon>
        <taxon>Magnoliopsida</taxon>
        <taxon>eudicotyledons</taxon>
        <taxon>Gunneridae</taxon>
        <taxon>Pentapetalae</taxon>
        <taxon>rosids</taxon>
        <taxon>fabids</taxon>
        <taxon>Fabales</taxon>
        <taxon>Fabaceae</taxon>
        <taxon>Papilionoideae</taxon>
        <taxon>50 kb inversion clade</taxon>
        <taxon>dalbergioids sensu lato</taxon>
        <taxon>Dalbergieae</taxon>
        <taxon>Pterocarpus clade</taxon>
        <taxon>Arachis</taxon>
    </lineage>
</organism>
<dbReference type="InterPro" id="IPR053151">
    <property type="entry name" value="RNase_H-like"/>
</dbReference>
<dbReference type="PANTHER" id="PTHR47723:SF13">
    <property type="entry name" value="PUTATIVE-RELATED"/>
    <property type="match status" value="1"/>
</dbReference>
<dbReference type="SUPFAM" id="SSF53098">
    <property type="entry name" value="Ribonuclease H-like"/>
    <property type="match status" value="1"/>
</dbReference>
<dbReference type="Pfam" id="PF13456">
    <property type="entry name" value="RVT_3"/>
    <property type="match status" value="1"/>
</dbReference>
<accession>A0A6B9VDB5</accession>
<reference evidence="2 3" key="1">
    <citation type="submission" date="2020-01" db="EMBL/GenBank/DDBJ databases">
        <title>Genome sequence of Arachis hypogaea, cultivar Shitouqi.</title>
        <authorList>
            <person name="Zhuang W."/>
            <person name="Chen H."/>
            <person name="Varshney R."/>
            <person name="Wang D."/>
            <person name="Ming R."/>
        </authorList>
    </citation>
    <scope>NUCLEOTIDE SEQUENCE [LARGE SCALE GENOMIC DNA]</scope>
    <source>
        <tissue evidence="2">Young leaf</tissue>
    </source>
</reference>
<dbReference type="Proteomes" id="UP000464620">
    <property type="component" value="Chromosome B09"/>
</dbReference>
<dbReference type="InterPro" id="IPR012337">
    <property type="entry name" value="RNaseH-like_sf"/>
</dbReference>
<protein>
    <submittedName>
        <fullName evidence="2">Ribonuclease H protein</fullName>
    </submittedName>
</protein>
<dbReference type="Gene3D" id="3.30.420.10">
    <property type="entry name" value="Ribonuclease H-like superfamily/Ribonuclease H"/>
    <property type="match status" value="1"/>
</dbReference>
<proteinExistence type="predicted"/>
<evidence type="ECO:0000259" key="1">
    <source>
        <dbReference type="Pfam" id="PF13456"/>
    </source>
</evidence>
<sequence>MEEAKSDSVSRINKIGNVTITDADLWVVYNGLQLVIDLEIDRVKVESDSACVAQLLQNESNPFYGSSALIHAIKNLQSRMVNCVIHHVFREANFTADILAKHARNLPVGIHRFNDPSPFSCPFFKC</sequence>
<feature type="domain" description="RNase H type-1" evidence="1">
    <location>
        <begin position="15"/>
        <end position="103"/>
    </location>
</feature>
<dbReference type="InterPro" id="IPR002156">
    <property type="entry name" value="RNaseH_domain"/>
</dbReference>
<dbReference type="InterPro" id="IPR036397">
    <property type="entry name" value="RNaseH_sf"/>
</dbReference>
<evidence type="ECO:0000313" key="3">
    <source>
        <dbReference type="Proteomes" id="UP000464620"/>
    </source>
</evidence>
<dbReference type="CDD" id="cd06222">
    <property type="entry name" value="RNase_H_like"/>
    <property type="match status" value="1"/>
</dbReference>
<evidence type="ECO:0000313" key="2">
    <source>
        <dbReference type="EMBL" id="QHN78661.1"/>
    </source>
</evidence>
<dbReference type="GO" id="GO:0003676">
    <property type="term" value="F:nucleic acid binding"/>
    <property type="evidence" value="ECO:0007669"/>
    <property type="project" value="InterPro"/>
</dbReference>